<dbReference type="RefSeq" id="WP_071863787.1">
    <property type="nucleotide sequence ID" value="NZ_JBHLVQ010000010.1"/>
</dbReference>
<reference evidence="9 10" key="1">
    <citation type="submission" date="2015-08" db="EMBL/GenBank/DDBJ databases">
        <title>Enterococcus genome sequence.</title>
        <authorList>
            <person name="Acedo J.Z."/>
            <person name="Vederas J.C."/>
        </authorList>
    </citation>
    <scope>NUCLEOTIDE SEQUENCE [LARGE SCALE GENOMIC DNA]</scope>
    <source>
        <strain evidence="9 10">49</strain>
    </source>
</reference>
<evidence type="ECO:0000256" key="3">
    <source>
        <dbReference type="ARBA" id="ARBA00022692"/>
    </source>
</evidence>
<sequence>MDFKLLFMIFAINFAYITLNTLRFMLTMKGYRIIAPLVSMVEITIYILGLSMVLDRLDDPINLFVYALGYAVGISVGIKIEDKLALGYIMVTAILPSNTNEDNHLPKVLRDNGYGVTQSSAQGLEGERVVLEILSPRKNERQLYQLIKSVEERAFIISYEPKYISGGFWTKKVRKRQQRQ</sequence>
<comment type="caution">
    <text evidence="9">The sequence shown here is derived from an EMBL/GenBank/DDBJ whole genome shotgun (WGS) entry which is preliminary data.</text>
</comment>
<organism evidence="9 10">
    <name type="scientific">Enterococcus canintestini</name>
    <dbReference type="NCBI Taxonomy" id="317010"/>
    <lineage>
        <taxon>Bacteria</taxon>
        <taxon>Bacillati</taxon>
        <taxon>Bacillota</taxon>
        <taxon>Bacilli</taxon>
        <taxon>Lactobacillales</taxon>
        <taxon>Enterococcaceae</taxon>
        <taxon>Enterococcus</taxon>
    </lineage>
</organism>
<dbReference type="NCBIfam" id="NF003194">
    <property type="entry name" value="PRK04164.1-5"/>
    <property type="match status" value="1"/>
</dbReference>
<keyword evidence="2 6" id="KW-1003">Cell membrane</keyword>
<dbReference type="OrthoDB" id="48231at2"/>
<evidence type="ECO:0000256" key="2">
    <source>
        <dbReference type="ARBA" id="ARBA00022475"/>
    </source>
</evidence>
<evidence type="ECO:0000313" key="9">
    <source>
        <dbReference type="EMBL" id="PAB02217.1"/>
    </source>
</evidence>
<feature type="transmembrane region" description="Helical" evidence="6">
    <location>
        <begin position="6"/>
        <end position="26"/>
    </location>
</feature>
<feature type="transmembrane region" description="Helical" evidence="6">
    <location>
        <begin position="33"/>
        <end position="54"/>
    </location>
</feature>
<accession>A0A267HVD6</accession>
<evidence type="ECO:0000256" key="5">
    <source>
        <dbReference type="ARBA" id="ARBA00023136"/>
    </source>
</evidence>
<gene>
    <name evidence="9" type="ORF">AKL21_01470</name>
</gene>
<proteinExistence type="inferred from homology"/>
<dbReference type="Pfam" id="PF18955">
    <property type="entry name" value="DUF5698"/>
    <property type="match status" value="1"/>
</dbReference>
<feature type="domain" description="DUF5698" evidence="8">
    <location>
        <begin position="21"/>
        <end position="78"/>
    </location>
</feature>
<comment type="similarity">
    <text evidence="6">Belongs to the UPF0316 family.</text>
</comment>
<dbReference type="PANTHER" id="PTHR40060:SF1">
    <property type="entry name" value="UPF0316 PROTEIN YEBE"/>
    <property type="match status" value="1"/>
</dbReference>
<evidence type="ECO:0000259" key="7">
    <source>
        <dbReference type="Pfam" id="PF10035"/>
    </source>
</evidence>
<comment type="subcellular location">
    <subcellularLocation>
        <location evidence="1 6">Cell membrane</location>
        <topology evidence="1 6">Multi-pass membrane protein</topology>
    </subcellularLocation>
</comment>
<keyword evidence="10" id="KW-1185">Reference proteome</keyword>
<keyword evidence="3 6" id="KW-0812">Transmembrane</keyword>
<evidence type="ECO:0000313" key="10">
    <source>
        <dbReference type="Proteomes" id="UP000216797"/>
    </source>
</evidence>
<dbReference type="EMBL" id="LHUG01000001">
    <property type="protein sequence ID" value="PAB02217.1"/>
    <property type="molecule type" value="Genomic_DNA"/>
</dbReference>
<dbReference type="AlphaFoldDB" id="A0A267HVD6"/>
<dbReference type="InterPro" id="IPR022930">
    <property type="entry name" value="UPF0316"/>
</dbReference>
<dbReference type="InterPro" id="IPR044035">
    <property type="entry name" value="DUF5698"/>
</dbReference>
<dbReference type="HAMAP" id="MF_01515">
    <property type="entry name" value="UPF0316"/>
    <property type="match status" value="1"/>
</dbReference>
<dbReference type="CDD" id="cd16381">
    <property type="entry name" value="YitT_C_like_1"/>
    <property type="match status" value="1"/>
</dbReference>
<evidence type="ECO:0000256" key="4">
    <source>
        <dbReference type="ARBA" id="ARBA00022989"/>
    </source>
</evidence>
<dbReference type="PANTHER" id="PTHR40060">
    <property type="entry name" value="UPF0316 PROTEIN YEBE"/>
    <property type="match status" value="1"/>
</dbReference>
<dbReference type="Proteomes" id="UP000216797">
    <property type="component" value="Unassembled WGS sequence"/>
</dbReference>
<evidence type="ECO:0000256" key="6">
    <source>
        <dbReference type="HAMAP-Rule" id="MF_01515"/>
    </source>
</evidence>
<dbReference type="GO" id="GO:0005886">
    <property type="term" value="C:plasma membrane"/>
    <property type="evidence" value="ECO:0007669"/>
    <property type="project" value="UniProtKB-SubCell"/>
</dbReference>
<feature type="domain" description="DUF2179" evidence="7">
    <location>
        <begin position="114"/>
        <end position="166"/>
    </location>
</feature>
<name>A0A267HVD6_9ENTE</name>
<dbReference type="InterPro" id="IPR019264">
    <property type="entry name" value="DUF2179"/>
</dbReference>
<evidence type="ECO:0000256" key="1">
    <source>
        <dbReference type="ARBA" id="ARBA00004651"/>
    </source>
</evidence>
<keyword evidence="4 6" id="KW-1133">Transmembrane helix</keyword>
<dbReference type="Pfam" id="PF10035">
    <property type="entry name" value="DUF2179"/>
    <property type="match status" value="1"/>
</dbReference>
<protein>
    <recommendedName>
        <fullName evidence="6">UPF0316 protein AKL21_01470</fullName>
    </recommendedName>
</protein>
<evidence type="ECO:0000259" key="8">
    <source>
        <dbReference type="Pfam" id="PF18955"/>
    </source>
</evidence>
<keyword evidence="5 6" id="KW-0472">Membrane</keyword>
<feature type="transmembrane region" description="Helical" evidence="6">
    <location>
        <begin position="60"/>
        <end position="80"/>
    </location>
</feature>